<protein>
    <recommendedName>
        <fullName evidence="1">N-sulphoglucosamine sulphohydrolase C-terminal domain-containing protein</fullName>
    </recommendedName>
</protein>
<proteinExistence type="predicted"/>
<keyword evidence="3" id="KW-1185">Reference proteome</keyword>
<dbReference type="InterPro" id="IPR051849">
    <property type="entry name" value="GAG-degrading_sulfatase"/>
</dbReference>
<sequence length="132" mass="14456">MAVDQPVSTLDLGPTFYDYGNADALQAQHGSSLRPLLENATATRDFALNEWGLLPGRVGVALELRTVRTRTHKMTVDLNSGAGELYDLVADPQERQNLFDDPAAVSLRERLMSYLATRPDDQRPDSTPVGTA</sequence>
<dbReference type="GO" id="GO:0015024">
    <property type="term" value="F:glucuronate-2-sulfatase activity"/>
    <property type="evidence" value="ECO:0007669"/>
    <property type="project" value="TreeGrafter"/>
</dbReference>
<dbReference type="AlphaFoldDB" id="A0AAX3AGZ7"/>
<dbReference type="InterPro" id="IPR017850">
    <property type="entry name" value="Alkaline_phosphatase_core_sf"/>
</dbReference>
<evidence type="ECO:0000259" key="1">
    <source>
        <dbReference type="Pfam" id="PF16347"/>
    </source>
</evidence>
<dbReference type="InterPro" id="IPR032506">
    <property type="entry name" value="SGSH_C"/>
</dbReference>
<dbReference type="Proteomes" id="UP000830781">
    <property type="component" value="Plasmid pDSM110277_d"/>
</dbReference>
<organism evidence="2 3">
    <name type="scientific">Sulfitobacter pontiacus</name>
    <dbReference type="NCBI Taxonomy" id="60137"/>
    <lineage>
        <taxon>Bacteria</taxon>
        <taxon>Pseudomonadati</taxon>
        <taxon>Pseudomonadota</taxon>
        <taxon>Alphaproteobacteria</taxon>
        <taxon>Rhodobacterales</taxon>
        <taxon>Roseobacteraceae</taxon>
        <taxon>Sulfitobacter</taxon>
    </lineage>
</organism>
<dbReference type="PANTHER" id="PTHR46615">
    <property type="entry name" value="ARYLSULFATASE K"/>
    <property type="match status" value="1"/>
</dbReference>
<dbReference type="SUPFAM" id="SSF53649">
    <property type="entry name" value="Alkaline phosphatase-like"/>
    <property type="match status" value="1"/>
</dbReference>
<dbReference type="Pfam" id="PF16347">
    <property type="entry name" value="SGSH_C"/>
    <property type="match status" value="1"/>
</dbReference>
<dbReference type="PANTHER" id="PTHR46615:SF1">
    <property type="entry name" value="ARYLSULFATASE K"/>
    <property type="match status" value="1"/>
</dbReference>
<dbReference type="Gene3D" id="3.40.720.10">
    <property type="entry name" value="Alkaline Phosphatase, subunit A"/>
    <property type="match status" value="1"/>
</dbReference>
<keyword evidence="2" id="KW-0614">Plasmid</keyword>
<gene>
    <name evidence="2" type="ORF">DSM110277_03607</name>
</gene>
<geneLocation type="plasmid" evidence="2 3">
    <name>pDSM110277_d</name>
</geneLocation>
<dbReference type="RefSeq" id="WP_341481680.1">
    <property type="nucleotide sequence ID" value="NZ_CP084963.1"/>
</dbReference>
<dbReference type="EMBL" id="CP084963">
    <property type="protein sequence ID" value="UOA25153.1"/>
    <property type="molecule type" value="Genomic_DNA"/>
</dbReference>
<reference evidence="3" key="1">
    <citation type="journal article" date="2022" name="Microorganisms">
        <title>Beyond the ABCs#Discovery of Three New Plasmid Types in Rhodobacterales (RepQ, RepY, RepW).</title>
        <authorList>
            <person name="Freese H.M."/>
            <person name="Ringel V."/>
            <person name="Overmann J."/>
            <person name="Petersen J."/>
        </authorList>
    </citation>
    <scope>NUCLEOTIDE SEQUENCE [LARGE SCALE GENOMIC DNA]</scope>
    <source>
        <strain evidence="3">DSM 110277</strain>
        <plasmid evidence="3">pDSM110277_d</plasmid>
    </source>
</reference>
<evidence type="ECO:0000313" key="3">
    <source>
        <dbReference type="Proteomes" id="UP000830781"/>
    </source>
</evidence>
<dbReference type="GO" id="GO:0004065">
    <property type="term" value="F:arylsulfatase activity"/>
    <property type="evidence" value="ECO:0007669"/>
    <property type="project" value="TreeGrafter"/>
</dbReference>
<feature type="domain" description="N-sulphoglucosamine sulphohydrolase C-terminal" evidence="1">
    <location>
        <begin position="4"/>
        <end position="116"/>
    </location>
</feature>
<evidence type="ECO:0000313" key="2">
    <source>
        <dbReference type="EMBL" id="UOA25153.1"/>
    </source>
</evidence>
<name>A0AAX3AGZ7_9RHOB</name>
<accession>A0AAX3AGZ7</accession>